<feature type="compositionally biased region" description="Basic and acidic residues" evidence="1">
    <location>
        <begin position="23"/>
        <end position="33"/>
    </location>
</feature>
<name>A0A6A6PXY1_9PEZI</name>
<feature type="compositionally biased region" description="Acidic residues" evidence="1">
    <location>
        <begin position="295"/>
        <end position="307"/>
    </location>
</feature>
<dbReference type="OrthoDB" id="5288828at2759"/>
<feature type="region of interest" description="Disordered" evidence="1">
    <location>
        <begin position="1"/>
        <end position="33"/>
    </location>
</feature>
<dbReference type="GeneID" id="54474305"/>
<dbReference type="RefSeq" id="XP_033590932.1">
    <property type="nucleotide sequence ID" value="XM_033733303.1"/>
</dbReference>
<dbReference type="Pfam" id="PF10056">
    <property type="entry name" value="DUF2293"/>
    <property type="match status" value="1"/>
</dbReference>
<feature type="region of interest" description="Disordered" evidence="1">
    <location>
        <begin position="564"/>
        <end position="660"/>
    </location>
</feature>
<feature type="compositionally biased region" description="Polar residues" evidence="1">
    <location>
        <begin position="1"/>
        <end position="18"/>
    </location>
</feature>
<evidence type="ECO:0000313" key="4">
    <source>
        <dbReference type="Proteomes" id="UP000799767"/>
    </source>
</evidence>
<feature type="compositionally biased region" description="Polar residues" evidence="1">
    <location>
        <begin position="631"/>
        <end position="641"/>
    </location>
</feature>
<evidence type="ECO:0000256" key="1">
    <source>
        <dbReference type="SAM" id="MobiDB-lite"/>
    </source>
</evidence>
<gene>
    <name evidence="3" type="ORF">BDY17DRAFT_295503</name>
</gene>
<dbReference type="InterPro" id="IPR018744">
    <property type="entry name" value="DUF2293"/>
</dbReference>
<feature type="compositionally biased region" description="Basic and acidic residues" evidence="1">
    <location>
        <begin position="589"/>
        <end position="605"/>
    </location>
</feature>
<dbReference type="PANTHER" id="PTHR38113">
    <property type="match status" value="1"/>
</dbReference>
<accession>A0A6A6PXY1</accession>
<dbReference type="EMBL" id="MU001634">
    <property type="protein sequence ID" value="KAF2484363.1"/>
    <property type="molecule type" value="Genomic_DNA"/>
</dbReference>
<dbReference type="PANTHER" id="PTHR38113:SF1">
    <property type="entry name" value="DUF2293 DOMAIN-CONTAINING PROTEIN"/>
    <property type="match status" value="1"/>
</dbReference>
<protein>
    <recommendedName>
        <fullName evidence="2">DUF2293 domain-containing protein</fullName>
    </recommendedName>
</protein>
<proteinExistence type="predicted"/>
<feature type="region of interest" description="Disordered" evidence="1">
    <location>
        <begin position="280"/>
        <end position="313"/>
    </location>
</feature>
<feature type="domain" description="DUF2293" evidence="2">
    <location>
        <begin position="175"/>
        <end position="258"/>
    </location>
</feature>
<feature type="compositionally biased region" description="Low complexity" evidence="1">
    <location>
        <begin position="490"/>
        <end position="501"/>
    </location>
</feature>
<feature type="region of interest" description="Disordered" evidence="1">
    <location>
        <begin position="690"/>
        <end position="762"/>
    </location>
</feature>
<evidence type="ECO:0000259" key="2">
    <source>
        <dbReference type="Pfam" id="PF10056"/>
    </source>
</evidence>
<sequence>MTTSRNGAPSRPGSSRATSVVREIMKRREKPYKTEKQRVLTKKRKLELHTSYRNAPDGYIFVPVGTPDLSEKCKELSRQAGFAVNVVNAAPVSKHAVDPEKISHHIHRIGYHFKAEMVAQACEELGYLPVRGNFVKEADLQAQSQQSHIARIMAQHGIHVDPTTARETPAQVRAAIKELFPRIPNDDLDQIVQHAWEEGSQRVGTNAQLNLPRRVQLAVIARIRHRYTDYDRLLRAFEWREARSIIEQECLKKLIEWRGENEDEGGDDELEEIVRETIVIDDDDEDSNRGPNGNEADDEDSELEIGETSDTSIEFTHHVTAVEDFGAESLDERPNNFFRRVNPRALRTEQQNNIAREKIGAARRQLRDNQLAPPSAEVESVTVRTDERGLPPNTILVDGRIYHLDPNPTQQTPRPVQGYGSYGHQFRDTGSRDATQSYAVPTHQAALAQPIDYVMPSIEPPESAATRGPYHPTTPDRGHSSKRRRIDYSPHQQQPAHAYQATYSQAPRSPRMGLVPLARGEVIDLTIPHAQRSNENVIDLTESPPRHHHLSNQGPMRVAQSTNVQNYPHGLDGTGFSGSLRGRPSAGPRADDRDAARQSRKREAELEPEPYDPTRPWLDLSSREHHRGGNTDFSRPYQTAATAAPSHVPQHTSYPAYNTFGQPLHNTYSASSNANPPQQQPSYYYAHQQPQASQYHGMPPPPFQPIHGAPAPVQRAPFDGRNAAAGTGSQNLAPQPYMPFLQPPPSSQPMHGAPHPAQYYSR</sequence>
<reference evidence="3" key="1">
    <citation type="journal article" date="2020" name="Stud. Mycol.">
        <title>101 Dothideomycetes genomes: a test case for predicting lifestyles and emergence of pathogens.</title>
        <authorList>
            <person name="Haridas S."/>
            <person name="Albert R."/>
            <person name="Binder M."/>
            <person name="Bloem J."/>
            <person name="Labutti K."/>
            <person name="Salamov A."/>
            <person name="Andreopoulos B."/>
            <person name="Baker S."/>
            <person name="Barry K."/>
            <person name="Bills G."/>
            <person name="Bluhm B."/>
            <person name="Cannon C."/>
            <person name="Castanera R."/>
            <person name="Culley D."/>
            <person name="Daum C."/>
            <person name="Ezra D."/>
            <person name="Gonzalez J."/>
            <person name="Henrissat B."/>
            <person name="Kuo A."/>
            <person name="Liang C."/>
            <person name="Lipzen A."/>
            <person name="Lutzoni F."/>
            <person name="Magnuson J."/>
            <person name="Mondo S."/>
            <person name="Nolan M."/>
            <person name="Ohm R."/>
            <person name="Pangilinan J."/>
            <person name="Park H.-J."/>
            <person name="Ramirez L."/>
            <person name="Alfaro M."/>
            <person name="Sun H."/>
            <person name="Tritt A."/>
            <person name="Yoshinaga Y."/>
            <person name="Zwiers L.-H."/>
            <person name="Turgeon B."/>
            <person name="Goodwin S."/>
            <person name="Spatafora J."/>
            <person name="Crous P."/>
            <person name="Grigoriev I."/>
        </authorList>
    </citation>
    <scope>NUCLEOTIDE SEQUENCE</scope>
    <source>
        <strain evidence="3">CBS 113389</strain>
    </source>
</reference>
<evidence type="ECO:0000313" key="3">
    <source>
        <dbReference type="EMBL" id="KAF2484363.1"/>
    </source>
</evidence>
<organism evidence="3 4">
    <name type="scientific">Neohortaea acidophila</name>
    <dbReference type="NCBI Taxonomy" id="245834"/>
    <lineage>
        <taxon>Eukaryota</taxon>
        <taxon>Fungi</taxon>
        <taxon>Dikarya</taxon>
        <taxon>Ascomycota</taxon>
        <taxon>Pezizomycotina</taxon>
        <taxon>Dothideomycetes</taxon>
        <taxon>Dothideomycetidae</taxon>
        <taxon>Mycosphaerellales</taxon>
        <taxon>Teratosphaeriaceae</taxon>
        <taxon>Neohortaea</taxon>
    </lineage>
</organism>
<feature type="region of interest" description="Disordered" evidence="1">
    <location>
        <begin position="457"/>
        <end position="511"/>
    </location>
</feature>
<dbReference type="AlphaFoldDB" id="A0A6A6PXY1"/>
<dbReference type="Proteomes" id="UP000799767">
    <property type="component" value="Unassembled WGS sequence"/>
</dbReference>
<keyword evidence="4" id="KW-1185">Reference proteome</keyword>
<feature type="compositionally biased region" description="Polar residues" evidence="1">
    <location>
        <begin position="649"/>
        <end position="660"/>
    </location>
</feature>